<organism evidence="3">
    <name type="scientific">Hordeum vulgare subsp. vulgare</name>
    <name type="common">Domesticated barley</name>
    <dbReference type="NCBI Taxonomy" id="112509"/>
    <lineage>
        <taxon>Eukaryota</taxon>
        <taxon>Viridiplantae</taxon>
        <taxon>Streptophyta</taxon>
        <taxon>Embryophyta</taxon>
        <taxon>Tracheophyta</taxon>
        <taxon>Spermatophyta</taxon>
        <taxon>Magnoliopsida</taxon>
        <taxon>Liliopsida</taxon>
        <taxon>Poales</taxon>
        <taxon>Poaceae</taxon>
        <taxon>BOP clade</taxon>
        <taxon>Pooideae</taxon>
        <taxon>Triticodae</taxon>
        <taxon>Triticeae</taxon>
        <taxon>Hordeinae</taxon>
        <taxon>Hordeum</taxon>
    </lineage>
</organism>
<keyword evidence="2" id="KW-0472">Membrane</keyword>
<keyword evidence="2" id="KW-1133">Transmembrane helix</keyword>
<dbReference type="Gene3D" id="3.40.50.2000">
    <property type="entry name" value="Glycogen Phosphorylase B"/>
    <property type="match status" value="1"/>
</dbReference>
<name>F2E9B7_HORVV</name>
<sequence length="1013" mass="113891">MWRRGAHSDAAHHLPAAGAGGSTSAAAAAAGAVRRRRRPGLSCRPSHLFFALLVALFTASLLVVWQLLPIGDGDGDAAADGEEAPAPPDGGGTTRFSASRMVLRAFDTESHLEAARSARRWWPGLEPVRLALVVGTMNIDAESLMLTTLAKSLVGLGYEIEVLAFVDGKAHDIWKAICHVNVVSFEKLKYVDWSKYNTVLVSSLEGKRVVSILMQEPFRLLPVVWLIHDDALGQHLRNYPDPHLSIPNHIEDWRAHFNACTYVVFPDSHLPLLYSPVDTGNFLVIPGSPVDIWAAKRYGLSQSQGTIRNQHGIKEEDVVVLVVGSYLFFDELPWDYVTVLRASAPHVMDMSRTKKLGVQFIFFCGNGTDAYNSAFQELASHMGFPDGSVKHFPMTHDIGNLLMFVDIVLYGSLRQEPGFPPLLLRSMSSEIPIIAPNLTVITKYVTDGIHAFLFNSGDPSTAALAFMRILGDKGLLDTAYSVALEGKLLSKNMLAYDCIVAHVKLLESVLHYPSDARLPLSFSKVKDKTWLWDPFESKAALGNSSSEDERHIHTRNAGILLGESAQTNWTTNSDSNDTSSYDYPSQSDWDDLSEVEIFEDIEMREMEEIDERVEKPLLTWDEVYRNARKSERMKPEGNERDEGELERTGQPVCIYEIYHGEGAWPFLHHGSLYRGITLSKGGRRPRSDDVDAVMRLSVLDNTYYRDLLCEFGAMFAIANRIDTVHKLPWIGFQSWRAAGRKVSLSVSAEETLEKTMAEENHEDVIYYWVPMDTDQTSNFWSTCDCLNAGHCRTLFEDAFRNMYGLPKGVAALPPMPNDGDYWSTLHSWVMPTPSFLKFIMFSRMFVDSLHSLNGNGTEPASCLLGASQPEKRHCYCRILEILVNIWAYHSGRKMVYLNPVTGESREQHPQEERKEMWVKFFNFTLLKSMDEDLAEEADDGMHPGKDQWLWPLTGQVFWPGMADREREEKYIKKTGQEAQEQGEVAREAEVRLQTKATGTMTVVKPEESEEISE</sequence>
<evidence type="ECO:0000313" key="3">
    <source>
        <dbReference type="EMBL" id="BAK03939.1"/>
    </source>
</evidence>
<feature type="compositionally biased region" description="Basic and acidic residues" evidence="1">
    <location>
        <begin position="983"/>
        <end position="992"/>
    </location>
</feature>
<accession>F2E9B7</accession>
<dbReference type="PANTHER" id="PTHR46635">
    <property type="entry name" value="GLYCOSYL TRANSFERASE FAMILY 1 PROTEIN"/>
    <property type="match status" value="1"/>
</dbReference>
<dbReference type="AlphaFoldDB" id="F2E9B7"/>
<proteinExistence type="evidence at transcript level"/>
<keyword evidence="2" id="KW-0812">Transmembrane</keyword>
<feature type="compositionally biased region" description="Low complexity" evidence="1">
    <location>
        <begin position="567"/>
        <end position="583"/>
    </location>
</feature>
<feature type="region of interest" description="Disordered" evidence="1">
    <location>
        <begin position="1"/>
        <end position="21"/>
    </location>
</feature>
<feature type="region of interest" description="Disordered" evidence="1">
    <location>
        <begin position="565"/>
        <end position="587"/>
    </location>
</feature>
<evidence type="ECO:0000256" key="1">
    <source>
        <dbReference type="SAM" id="MobiDB-lite"/>
    </source>
</evidence>
<reference evidence="3" key="1">
    <citation type="journal article" date="2011" name="Plant Physiol.">
        <title>Comprehensive sequence analysis of 24,783 barley full-length cDNAs derived from 12 clone libraries.</title>
        <authorList>
            <person name="Matsumoto T."/>
            <person name="Tanaka T."/>
            <person name="Sakai H."/>
            <person name="Amano N."/>
            <person name="Kanamori H."/>
            <person name="Kurita K."/>
            <person name="Kikuta A."/>
            <person name="Kamiya K."/>
            <person name="Yamamoto M."/>
            <person name="Ikawa H."/>
            <person name="Fujii N."/>
            <person name="Hori K."/>
            <person name="Itoh T."/>
            <person name="Sato K."/>
        </authorList>
    </citation>
    <scope>NUCLEOTIDE SEQUENCE</scope>
    <source>
        <tissue evidence="3">Flower</tissue>
    </source>
</reference>
<feature type="region of interest" description="Disordered" evidence="1">
    <location>
        <begin position="974"/>
        <end position="1013"/>
    </location>
</feature>
<evidence type="ECO:0000256" key="2">
    <source>
        <dbReference type="SAM" id="Phobius"/>
    </source>
</evidence>
<dbReference type="Pfam" id="PF13692">
    <property type="entry name" value="Glyco_trans_1_4"/>
    <property type="match status" value="1"/>
</dbReference>
<feature type="transmembrane region" description="Helical" evidence="2">
    <location>
        <begin position="46"/>
        <end position="68"/>
    </location>
</feature>
<dbReference type="SUPFAM" id="SSF53756">
    <property type="entry name" value="UDP-Glycosyltransferase/glycogen phosphorylase"/>
    <property type="match status" value="1"/>
</dbReference>
<dbReference type="PANTHER" id="PTHR46635:SF2">
    <property type="entry name" value="GLYCOSYL TRANSFERASE FAMILY 1 DOMAIN-CONTAINING PROTEIN"/>
    <property type="match status" value="1"/>
</dbReference>
<feature type="compositionally biased region" description="Basic and acidic residues" evidence="1">
    <location>
        <begin position="1"/>
        <end position="12"/>
    </location>
</feature>
<protein>
    <submittedName>
        <fullName evidence="3">Predicted protein</fullName>
    </submittedName>
</protein>
<dbReference type="EMBL" id="AK372742">
    <property type="protein sequence ID" value="BAK03939.1"/>
    <property type="molecule type" value="mRNA"/>
</dbReference>